<keyword evidence="3" id="KW-0949">S-adenosyl-L-methionine</keyword>
<dbReference type="GO" id="GO:0044272">
    <property type="term" value="P:sulfur compound biosynthetic process"/>
    <property type="evidence" value="ECO:0007669"/>
    <property type="project" value="UniProtKB-ARBA"/>
</dbReference>
<dbReference type="GO" id="GO:0046872">
    <property type="term" value="F:metal ion binding"/>
    <property type="evidence" value="ECO:0007669"/>
    <property type="project" value="UniProtKB-KW"/>
</dbReference>
<protein>
    <submittedName>
        <fullName evidence="8">[FeFe] hydrogenase H-cluster radical SAM maturase HydG</fullName>
    </submittedName>
</protein>
<dbReference type="AlphaFoldDB" id="A0A015TX45"/>
<dbReference type="RefSeq" id="WP_042971687.1">
    <property type="nucleotide sequence ID" value="NZ_JGDB01000262.1"/>
</dbReference>
<organism evidence="8 9">
    <name type="scientific">Bacteroides fragilis str. 3998T(B)3</name>
    <dbReference type="NCBI Taxonomy" id="1339316"/>
    <lineage>
        <taxon>Bacteria</taxon>
        <taxon>Pseudomonadati</taxon>
        <taxon>Bacteroidota</taxon>
        <taxon>Bacteroidia</taxon>
        <taxon>Bacteroidales</taxon>
        <taxon>Bacteroidaceae</taxon>
        <taxon>Bacteroides</taxon>
    </lineage>
</organism>
<dbReference type="Pfam" id="PF06968">
    <property type="entry name" value="BATS"/>
    <property type="match status" value="1"/>
</dbReference>
<evidence type="ECO:0000256" key="4">
    <source>
        <dbReference type="ARBA" id="ARBA00022723"/>
    </source>
</evidence>
<proteinExistence type="predicted"/>
<name>A0A015TX45_BACFG</name>
<dbReference type="CDD" id="cd01335">
    <property type="entry name" value="Radical_SAM"/>
    <property type="match status" value="1"/>
</dbReference>
<dbReference type="SFLD" id="SFLDS00029">
    <property type="entry name" value="Radical_SAM"/>
    <property type="match status" value="1"/>
</dbReference>
<dbReference type="SFLD" id="SFLDF00319">
    <property type="entry name" value="Fe_hydrogenase_maturase_(HydG"/>
    <property type="match status" value="1"/>
</dbReference>
<dbReference type="InterPro" id="IPR024007">
    <property type="entry name" value="FeFe-hyd_mat_HydG"/>
</dbReference>
<evidence type="ECO:0000256" key="2">
    <source>
        <dbReference type="ARBA" id="ARBA00022485"/>
    </source>
</evidence>
<evidence type="ECO:0000313" key="9">
    <source>
        <dbReference type="Proteomes" id="UP000020773"/>
    </source>
</evidence>
<dbReference type="GO" id="GO:0051539">
    <property type="term" value="F:4 iron, 4 sulfur cluster binding"/>
    <property type="evidence" value="ECO:0007669"/>
    <property type="project" value="UniProtKB-KW"/>
</dbReference>
<gene>
    <name evidence="8" type="primary">hydG</name>
    <name evidence="8" type="ORF">M125_4433</name>
</gene>
<dbReference type="PATRIC" id="fig|1339316.3.peg.4214"/>
<dbReference type="GO" id="GO:0003824">
    <property type="term" value="F:catalytic activity"/>
    <property type="evidence" value="ECO:0007669"/>
    <property type="project" value="InterPro"/>
</dbReference>
<dbReference type="GO" id="GO:0042364">
    <property type="term" value="P:water-soluble vitamin biosynthetic process"/>
    <property type="evidence" value="ECO:0007669"/>
    <property type="project" value="UniProtKB-ARBA"/>
</dbReference>
<evidence type="ECO:0000256" key="1">
    <source>
        <dbReference type="ARBA" id="ARBA00001966"/>
    </source>
</evidence>
<dbReference type="Proteomes" id="UP000020773">
    <property type="component" value="Unassembled WGS sequence"/>
</dbReference>
<dbReference type="SFLD" id="SFLDG01060">
    <property type="entry name" value="BATS_domain_containing"/>
    <property type="match status" value="1"/>
</dbReference>
<evidence type="ECO:0000313" key="8">
    <source>
        <dbReference type="EMBL" id="EXY88989.1"/>
    </source>
</evidence>
<dbReference type="InterPro" id="IPR013785">
    <property type="entry name" value="Aldolase_TIM"/>
</dbReference>
<dbReference type="Pfam" id="PF04055">
    <property type="entry name" value="Radical_SAM"/>
    <property type="match status" value="1"/>
</dbReference>
<dbReference type="InterPro" id="IPR007197">
    <property type="entry name" value="rSAM"/>
</dbReference>
<evidence type="ECO:0000256" key="6">
    <source>
        <dbReference type="ARBA" id="ARBA00023014"/>
    </source>
</evidence>
<dbReference type="PANTHER" id="PTHR43583">
    <property type="entry name" value="2-IMINOACETATE SYNTHASE"/>
    <property type="match status" value="1"/>
</dbReference>
<dbReference type="NCBIfam" id="TIGR03955">
    <property type="entry name" value="rSAM_HydG"/>
    <property type="match status" value="1"/>
</dbReference>
<evidence type="ECO:0000256" key="5">
    <source>
        <dbReference type="ARBA" id="ARBA00023004"/>
    </source>
</evidence>
<dbReference type="Gene3D" id="3.20.20.70">
    <property type="entry name" value="Aldolase class I"/>
    <property type="match status" value="1"/>
</dbReference>
<reference evidence="8 9" key="1">
    <citation type="submission" date="2014-02" db="EMBL/GenBank/DDBJ databases">
        <authorList>
            <person name="Sears C."/>
            <person name="Carroll K."/>
            <person name="Sack B.R."/>
            <person name="Qadri F."/>
            <person name="Myers L.L."/>
            <person name="Chung G.-T."/>
            <person name="Escheverria P."/>
            <person name="Fraser C.M."/>
            <person name="Sadzewicz L."/>
            <person name="Shefchek K.A."/>
            <person name="Tallon L."/>
            <person name="Das S.P."/>
            <person name="Daugherty S."/>
            <person name="Mongodin E.F."/>
        </authorList>
    </citation>
    <scope>NUCLEOTIDE SEQUENCE [LARGE SCALE GENOMIC DNA]</scope>
    <source>
        <strain evidence="9">3998T(B)3</strain>
    </source>
</reference>
<dbReference type="PANTHER" id="PTHR43583:SF2">
    <property type="entry name" value="THIAZOLE BIOSYNTHESIS PROTEIN"/>
    <property type="match status" value="1"/>
</dbReference>
<evidence type="ECO:0000256" key="3">
    <source>
        <dbReference type="ARBA" id="ARBA00022691"/>
    </source>
</evidence>
<evidence type="ECO:0000259" key="7">
    <source>
        <dbReference type="SMART" id="SM00876"/>
    </source>
</evidence>
<accession>A0A015TX45</accession>
<keyword evidence="4" id="KW-0479">Metal-binding</keyword>
<dbReference type="SUPFAM" id="SSF102114">
    <property type="entry name" value="Radical SAM enzymes"/>
    <property type="match status" value="1"/>
</dbReference>
<feature type="domain" description="Biotin and thiamin synthesis-associated" evidence="7">
    <location>
        <begin position="275"/>
        <end position="383"/>
    </location>
</feature>
<comment type="cofactor">
    <cofactor evidence="1">
        <name>[4Fe-4S] cluster</name>
        <dbReference type="ChEBI" id="CHEBI:49883"/>
    </cofactor>
</comment>
<dbReference type="SFLD" id="SFLDG01081">
    <property type="entry name" value="cleavage_of_the_Ca-Cb_bond_in"/>
    <property type="match status" value="1"/>
</dbReference>
<comment type="caution">
    <text evidence="8">The sequence shown here is derived from an EMBL/GenBank/DDBJ whole genome shotgun (WGS) entry which is preliminary data.</text>
</comment>
<sequence>MYKVDSPDAVDFINHQEIIETLEYARAHRNDRELIRNLIEKARLCKGLPHREAAILLECAEEDLTKEIFHLAKEIKQKFYGNRIVMFAPLYLSNYCVNGCVYCPYHLKNKTIIRKKLTQEEICREVIALQDMGHKRLALEAGEDPVRNSIDYILESIRTIYSIHHKNGAIRRVNVNIAATTVENYRKLKDAGIGTYILFQETYHKENYEQLHPTGPKSNYAYHTEAMDRAMQGGIDDVGMGVLFGLNTYRYDFVGLLMHAEHLEAVYGVGPHTISVPRICSADNINAEDFENAISDEIFQKIVAVIRISVPYTGMIISTRESQKTREKVLDLGISQISGGSRTSVGGYAEAETPEENSAQFDVSDTRTLDEVVNWLLKLGYIPSFCTACYRAGRTGDRFMSLVKSGQIANCCSPNALITLQEYLEDYASEETKARGVAMIKQEMQHIPNPKIRERALENLKQIAAGERDFRF</sequence>
<dbReference type="InterPro" id="IPR010722">
    <property type="entry name" value="BATS_dom"/>
</dbReference>
<dbReference type="InterPro" id="IPR034428">
    <property type="entry name" value="ThiH/NoCL/HydG-like"/>
</dbReference>
<dbReference type="SMART" id="SM00876">
    <property type="entry name" value="BATS"/>
    <property type="match status" value="1"/>
</dbReference>
<keyword evidence="6" id="KW-0411">Iron-sulfur</keyword>
<keyword evidence="2" id="KW-0004">4Fe-4S</keyword>
<dbReference type="EMBL" id="JGDB01000262">
    <property type="protein sequence ID" value="EXY88989.1"/>
    <property type="molecule type" value="Genomic_DNA"/>
</dbReference>
<keyword evidence="5" id="KW-0408">Iron</keyword>
<dbReference type="InterPro" id="IPR058240">
    <property type="entry name" value="rSAM_sf"/>
</dbReference>